<dbReference type="AlphaFoldDB" id="A0A9W9YKT0"/>
<dbReference type="Gene3D" id="2.60.120.200">
    <property type="match status" value="1"/>
</dbReference>
<dbReference type="SMART" id="SM00137">
    <property type="entry name" value="MAM"/>
    <property type="match status" value="1"/>
</dbReference>
<evidence type="ECO:0000313" key="2">
    <source>
        <dbReference type="EMBL" id="KAJ7356103.1"/>
    </source>
</evidence>
<sequence length="177" mass="19915">MYIKASSPRVFGDNAKLEYSVSSSDVGKLSCLTFYYHMYGDDINTLNVFNGNARVFTKAGNQGKTWFKAKIAMNLQSQVTFEGIRETDFEGDIAIDEMTITAGICQDDCTENMNQSFGTLDIRYTSKFDPHCNWVKGITFTQRFPTSSLRTLFECSYHSRTQKSANIVQETAQGPQA</sequence>
<dbReference type="InterPro" id="IPR000998">
    <property type="entry name" value="MAM_dom"/>
</dbReference>
<evidence type="ECO:0000313" key="3">
    <source>
        <dbReference type="Proteomes" id="UP001163046"/>
    </source>
</evidence>
<feature type="domain" description="MAM" evidence="1">
    <location>
        <begin position="1"/>
        <end position="107"/>
    </location>
</feature>
<gene>
    <name evidence="2" type="ORF">OS493_027031</name>
</gene>
<proteinExistence type="predicted"/>
<reference evidence="2" key="1">
    <citation type="submission" date="2023-01" db="EMBL/GenBank/DDBJ databases">
        <title>Genome assembly of the deep-sea coral Lophelia pertusa.</title>
        <authorList>
            <person name="Herrera S."/>
            <person name="Cordes E."/>
        </authorList>
    </citation>
    <scope>NUCLEOTIDE SEQUENCE</scope>
    <source>
        <strain evidence="2">USNM1676648</strain>
        <tissue evidence="2">Polyp</tissue>
    </source>
</reference>
<dbReference type="Pfam" id="PF00629">
    <property type="entry name" value="MAM"/>
    <property type="match status" value="1"/>
</dbReference>
<evidence type="ECO:0000259" key="1">
    <source>
        <dbReference type="PROSITE" id="PS50060"/>
    </source>
</evidence>
<dbReference type="InterPro" id="IPR013320">
    <property type="entry name" value="ConA-like_dom_sf"/>
</dbReference>
<protein>
    <recommendedName>
        <fullName evidence="1">MAM domain-containing protein</fullName>
    </recommendedName>
</protein>
<dbReference type="GO" id="GO:0016020">
    <property type="term" value="C:membrane"/>
    <property type="evidence" value="ECO:0007669"/>
    <property type="project" value="InterPro"/>
</dbReference>
<name>A0A9W9YKT0_9CNID</name>
<dbReference type="PANTHER" id="PTHR23282:SF146">
    <property type="entry name" value="RT07201P-RELATED"/>
    <property type="match status" value="1"/>
</dbReference>
<keyword evidence="3" id="KW-1185">Reference proteome</keyword>
<dbReference type="OrthoDB" id="5962238at2759"/>
<dbReference type="SUPFAM" id="SSF49899">
    <property type="entry name" value="Concanavalin A-like lectins/glucanases"/>
    <property type="match status" value="1"/>
</dbReference>
<organism evidence="2 3">
    <name type="scientific">Desmophyllum pertusum</name>
    <dbReference type="NCBI Taxonomy" id="174260"/>
    <lineage>
        <taxon>Eukaryota</taxon>
        <taxon>Metazoa</taxon>
        <taxon>Cnidaria</taxon>
        <taxon>Anthozoa</taxon>
        <taxon>Hexacorallia</taxon>
        <taxon>Scleractinia</taxon>
        <taxon>Caryophylliina</taxon>
        <taxon>Caryophylliidae</taxon>
        <taxon>Desmophyllum</taxon>
    </lineage>
</organism>
<dbReference type="InterPro" id="IPR051560">
    <property type="entry name" value="MAM_domain-containing"/>
</dbReference>
<comment type="caution">
    <text evidence="2">The sequence shown here is derived from an EMBL/GenBank/DDBJ whole genome shotgun (WGS) entry which is preliminary data.</text>
</comment>
<dbReference type="PROSITE" id="PS50060">
    <property type="entry name" value="MAM_2"/>
    <property type="match status" value="1"/>
</dbReference>
<accession>A0A9W9YKT0</accession>
<dbReference type="CDD" id="cd06263">
    <property type="entry name" value="MAM"/>
    <property type="match status" value="1"/>
</dbReference>
<dbReference type="Proteomes" id="UP001163046">
    <property type="component" value="Unassembled WGS sequence"/>
</dbReference>
<dbReference type="EMBL" id="MU827325">
    <property type="protein sequence ID" value="KAJ7356103.1"/>
    <property type="molecule type" value="Genomic_DNA"/>
</dbReference>
<dbReference type="PANTHER" id="PTHR23282">
    <property type="entry name" value="APICAL ENDOSOMAL GLYCOPROTEIN PRECURSOR"/>
    <property type="match status" value="1"/>
</dbReference>